<reference evidence="17" key="1">
    <citation type="journal article" date="2023" name="Mol. Phylogenet. Evol.">
        <title>Genome-scale phylogeny and comparative genomics of the fungal order Sordariales.</title>
        <authorList>
            <person name="Hensen N."/>
            <person name="Bonometti L."/>
            <person name="Westerberg I."/>
            <person name="Brannstrom I.O."/>
            <person name="Guillou S."/>
            <person name="Cros-Aarteil S."/>
            <person name="Calhoun S."/>
            <person name="Haridas S."/>
            <person name="Kuo A."/>
            <person name="Mondo S."/>
            <person name="Pangilinan J."/>
            <person name="Riley R."/>
            <person name="LaButti K."/>
            <person name="Andreopoulos B."/>
            <person name="Lipzen A."/>
            <person name="Chen C."/>
            <person name="Yan M."/>
            <person name="Daum C."/>
            <person name="Ng V."/>
            <person name="Clum A."/>
            <person name="Steindorff A."/>
            <person name="Ohm R.A."/>
            <person name="Martin F."/>
            <person name="Silar P."/>
            <person name="Natvig D.O."/>
            <person name="Lalanne C."/>
            <person name="Gautier V."/>
            <person name="Ament-Velasquez S.L."/>
            <person name="Kruys A."/>
            <person name="Hutchinson M.I."/>
            <person name="Powell A.J."/>
            <person name="Barry K."/>
            <person name="Miller A.N."/>
            <person name="Grigoriev I.V."/>
            <person name="Debuchy R."/>
            <person name="Gladieux P."/>
            <person name="Hiltunen Thoren M."/>
            <person name="Johannesson H."/>
        </authorList>
    </citation>
    <scope>NUCLEOTIDE SEQUENCE [LARGE SCALE GENOMIC DNA]</scope>
    <source>
        <strain evidence="17">CBS 284.82</strain>
    </source>
</reference>
<keyword evidence="4" id="KW-0645">Protease</keyword>
<feature type="domain" description="Peptidase M1 membrane alanine aminopeptidase" evidence="13">
    <location>
        <begin position="1227"/>
        <end position="1444"/>
    </location>
</feature>
<dbReference type="EMBL" id="MU854361">
    <property type="protein sequence ID" value="KAK4041217.1"/>
    <property type="molecule type" value="Genomic_DNA"/>
</dbReference>
<evidence type="ECO:0000256" key="8">
    <source>
        <dbReference type="ARBA" id="ARBA00023049"/>
    </source>
</evidence>
<keyword evidence="5 10" id="KW-0479">Metal-binding</keyword>
<evidence type="ECO:0000256" key="2">
    <source>
        <dbReference type="ARBA" id="ARBA00010954"/>
    </source>
</evidence>
<dbReference type="Pfam" id="PF17900">
    <property type="entry name" value="Peptidase_M1_N"/>
    <property type="match status" value="1"/>
</dbReference>
<feature type="region of interest" description="Disordered" evidence="12">
    <location>
        <begin position="1"/>
        <end position="81"/>
    </location>
</feature>
<feature type="domain" description="ERAP1-like C-terminal" evidence="14">
    <location>
        <begin position="1666"/>
        <end position="1807"/>
    </location>
</feature>
<evidence type="ECO:0000256" key="4">
    <source>
        <dbReference type="ARBA" id="ARBA00022670"/>
    </source>
</evidence>
<evidence type="ECO:0000256" key="11">
    <source>
        <dbReference type="PIRSR" id="PIRSR634016-4"/>
    </source>
</evidence>
<dbReference type="Pfam" id="PF01433">
    <property type="entry name" value="Peptidase_M1"/>
    <property type="match status" value="1"/>
</dbReference>
<dbReference type="SUPFAM" id="SSF55486">
    <property type="entry name" value="Metalloproteases ('zincins'), catalytic domain"/>
    <property type="match status" value="1"/>
</dbReference>
<accession>A0AAN6PID6</accession>
<dbReference type="FunFam" id="1.10.390.10:FF:000001">
    <property type="entry name" value="Aminopeptidase"/>
    <property type="match status" value="1"/>
</dbReference>
<feature type="binding site" evidence="10">
    <location>
        <position position="1322"/>
    </location>
    <ligand>
        <name>Zn(2+)</name>
        <dbReference type="ChEBI" id="CHEBI:29105"/>
        <note>catalytic</note>
    </ligand>
</feature>
<evidence type="ECO:0000256" key="3">
    <source>
        <dbReference type="ARBA" id="ARBA00022438"/>
    </source>
</evidence>
<evidence type="ECO:0000256" key="6">
    <source>
        <dbReference type="ARBA" id="ARBA00022801"/>
    </source>
</evidence>
<comment type="caution">
    <text evidence="16">The sequence shown here is derived from an EMBL/GenBank/DDBJ whole genome shotgun (WGS) entry which is preliminary data.</text>
</comment>
<dbReference type="Pfam" id="PF05794">
    <property type="entry name" value="Tcp11"/>
    <property type="match status" value="1"/>
</dbReference>
<feature type="compositionally biased region" description="Low complexity" evidence="12">
    <location>
        <begin position="55"/>
        <end position="68"/>
    </location>
</feature>
<evidence type="ECO:0000256" key="1">
    <source>
        <dbReference type="ARBA" id="ARBA00010136"/>
    </source>
</evidence>
<dbReference type="InterPro" id="IPR001930">
    <property type="entry name" value="Peptidase_M1"/>
</dbReference>
<dbReference type="Gene3D" id="1.10.390.10">
    <property type="entry name" value="Neutral Protease Domain 2"/>
    <property type="match status" value="1"/>
</dbReference>
<dbReference type="GO" id="GO:0005737">
    <property type="term" value="C:cytoplasm"/>
    <property type="evidence" value="ECO:0007669"/>
    <property type="project" value="TreeGrafter"/>
</dbReference>
<dbReference type="InterPro" id="IPR045357">
    <property type="entry name" value="Aminopeptidase_N-like_N"/>
</dbReference>
<evidence type="ECO:0000313" key="17">
    <source>
        <dbReference type="Proteomes" id="UP001303115"/>
    </source>
</evidence>
<dbReference type="GO" id="GO:0008270">
    <property type="term" value="F:zinc ion binding"/>
    <property type="evidence" value="ECO:0007669"/>
    <property type="project" value="InterPro"/>
</dbReference>
<keyword evidence="3" id="KW-0031">Aminopeptidase</keyword>
<feature type="region of interest" description="Disordered" evidence="12">
    <location>
        <begin position="519"/>
        <end position="538"/>
    </location>
</feature>
<evidence type="ECO:0000259" key="14">
    <source>
        <dbReference type="Pfam" id="PF11838"/>
    </source>
</evidence>
<dbReference type="InterPro" id="IPR042097">
    <property type="entry name" value="Aminopeptidase_N-like_N_sf"/>
</dbReference>
<dbReference type="Proteomes" id="UP001303115">
    <property type="component" value="Unassembled WGS sequence"/>
</dbReference>
<name>A0AAN6PID6_9PEZI</name>
<feature type="binding site" evidence="10">
    <location>
        <position position="1299"/>
    </location>
    <ligand>
        <name>Zn(2+)</name>
        <dbReference type="ChEBI" id="CHEBI:29105"/>
        <note>catalytic</note>
    </ligand>
</feature>
<feature type="domain" description="Aminopeptidase N-like N-terminal" evidence="15">
    <location>
        <begin position="989"/>
        <end position="1187"/>
    </location>
</feature>
<evidence type="ECO:0000259" key="15">
    <source>
        <dbReference type="Pfam" id="PF17900"/>
    </source>
</evidence>
<sequence length="1830" mass="204152">MADATADRSLSPPAEEMELADGDGEENTKIFTPPPHIAARLFYRPMNQTRRKDSAASSRRNSISSAHSRSSHGCGLDGGPQSKYIAQHLRRASILEDRKARLADRAAHAEKVRLRAALAKAVTRNTSVSEERALAAAQARERNLAEITAACAEEVRRAKAVAESMKEKREQDIRKMKLQMEERLAEAERRREELRSRNAAKVKGRERGQSLGTRKPTSVEVMPEVQEGKERESTPPTEEAAASRIQWCWKASKRKQAVAEFSALGLSLDAVRETSFDEVTMLLSQESVLVLTARILRICGLDEGDAGSVEEMAAVRSFLSAFLILGHPSQVLSNKEETEIPEETGPSQAHPMPKDNLANPQSQELVGKARDLLVLFENILGRLTAFNNYTPPPALLGAFPEVYATFYNALIAWKARDSSSLVDLMVMQFVELDAIWESVKDTTDGSVDQVYKESIRNNQLLLLVRIKKLAGASKGKQLVADAVKAARKTRAKKPVGDTKPRVADHTVTETAMGVLGVEESHEHPQTQTPTPPATPSRNAEPFRVSVVIPNGKSLLPDNRIVVHELAINKEFRTEPHEYHEQQEHLLAPLFREMRSTMQEHNQEAHFYLLLKVADLIRDKLQRLVKPGNSMHTFIGELLDTDLATRQFTMGSFSYEKFFQAMGTLLPKLCAPVRDDEVKALVDDKLSHGSYVDRLEALNSFIDVMLSDYANYLLQLAAPRLIEQAPTYEAKAFAADLEAERHELAVATKSWRAARQKVLAETARRDPEGINHPASRPTANRIYAQLLVDLFTQVAPVPRGETPEMLLLDHRRVLEAGRLTRRIITAGAILLQCKNLLKRDVRAPWRSEAQRILAVLERCDDDRHRQQTEKMTPEVAAEGIMAALEAGRCMPAATKQHLRGLVNKFLAAGAEAAREDPPAELREPVLRLLLGRLRGHVLARLAAASASEKVKATSTAGEKLAGLGLAEFVDKVRDMVDMMGRVDILPDTFKPVHYDLVIRDLDFKNWSYKGSVRIDGEVVKPTSEIVLNTLELNLLSSKIVLSQAKSDQAWESTAFAEDTKTQRSTITFPQELPPSARASLTIDFTGELNHDMAGFYRSQYKPAAPAAPSVPRDDEFHYMLSTQFEACDARRAFPCFDEPNLKATFDFAIEIPDDQVALSNMPQKETKPVDGGKKLVSFERSPVMSTYLLAWAVGDFEYVEAFTGREYKGKKLPVRVYTTRGLKEQGRWALEHAPKIIDYFSEQFEIDYPLPKSDILAVHEFTHGAMENWGLVTYRMTAILFDEKLSEAKFRNRIAYVVAHELAHQWFGNLVTMDWWDELWLNEGFATWAGWLATDYLHPDWEVWPQFINEGMDQAFSLDSVRSSHPIQVEVRDALDVNQIFDKISYLKGCSMIRMLASNLGNKTFLKGIAIYLKKNAYGNAKTEALWDSLSEASGVDVNSMMKPWIEKVGFPVLTVTEGKQQISVKQSRFLSTGDVKPEDDQTTWWVPLAVKGKIGAEGIEPLTLTTKESTIDGVSDEFYQLNANATGFYRVNYPESRLKLLGTQLQYLTTEDKIFITGSAADLAFSGYATTAALLSFIQGLKSETHYRVLSQALDSIATLKSIFGDDQQVKKGLEKFTLELIDKALKQVGWEGAKNEDFNTSLLRKRLLLTAVANGHDEYDPASAVAALKHEWFTTPAIDGKEICLQALGHTDDEAIIKDVLLPFLFNTAPPAPATDAIPPGDMHILAGVLAANRTGRPLLWAFLRDHWDRFSAKLGGNPILVDRMVNVSLPKFTDVQSLAEIEAFFGGVSTKGFDRTLEQVKDKIRGRAAYKGRDGEGVRGWLVGNGYA</sequence>
<protein>
    <submittedName>
        <fullName evidence="16">Peptidase family M1-domain-containing protein</fullName>
    </submittedName>
</protein>
<evidence type="ECO:0000256" key="10">
    <source>
        <dbReference type="PIRSR" id="PIRSR634016-3"/>
    </source>
</evidence>
<evidence type="ECO:0000256" key="5">
    <source>
        <dbReference type="ARBA" id="ARBA00022723"/>
    </source>
</evidence>
<dbReference type="InterPro" id="IPR008862">
    <property type="entry name" value="Tcp11"/>
</dbReference>
<dbReference type="PRINTS" id="PR00756">
    <property type="entry name" value="ALADIPTASE"/>
</dbReference>
<keyword evidence="6" id="KW-0378">Hydrolase</keyword>
<dbReference type="InterPro" id="IPR014782">
    <property type="entry name" value="Peptidase_M1_dom"/>
</dbReference>
<dbReference type="InterPro" id="IPR024571">
    <property type="entry name" value="ERAP1-like_C_dom"/>
</dbReference>
<feature type="domain" description="ERAP1-like C-terminal" evidence="14">
    <location>
        <begin position="1518"/>
        <end position="1659"/>
    </location>
</feature>
<evidence type="ECO:0000256" key="12">
    <source>
        <dbReference type="SAM" id="MobiDB-lite"/>
    </source>
</evidence>
<organism evidence="16 17">
    <name type="scientific">Parachaetomium inaequale</name>
    <dbReference type="NCBI Taxonomy" id="2588326"/>
    <lineage>
        <taxon>Eukaryota</taxon>
        <taxon>Fungi</taxon>
        <taxon>Dikarya</taxon>
        <taxon>Ascomycota</taxon>
        <taxon>Pezizomycotina</taxon>
        <taxon>Sordariomycetes</taxon>
        <taxon>Sordariomycetidae</taxon>
        <taxon>Sordariales</taxon>
        <taxon>Chaetomiaceae</taxon>
        <taxon>Parachaetomium</taxon>
    </lineage>
</organism>
<gene>
    <name evidence="16" type="ORF">C8A01DRAFT_45568</name>
</gene>
<comment type="similarity">
    <text evidence="1">Belongs to the peptidase M1 family.</text>
</comment>
<dbReference type="FunFam" id="2.60.40.1910:FF:000004">
    <property type="entry name" value="Aminopeptidase"/>
    <property type="match status" value="1"/>
</dbReference>
<dbReference type="SUPFAM" id="SSF63737">
    <property type="entry name" value="Leukotriene A4 hydrolase N-terminal domain"/>
    <property type="match status" value="1"/>
</dbReference>
<dbReference type="GO" id="GO:0042277">
    <property type="term" value="F:peptide binding"/>
    <property type="evidence" value="ECO:0007669"/>
    <property type="project" value="TreeGrafter"/>
</dbReference>
<dbReference type="Gene3D" id="1.25.50.20">
    <property type="match status" value="2"/>
</dbReference>
<evidence type="ECO:0000259" key="13">
    <source>
        <dbReference type="Pfam" id="PF01433"/>
    </source>
</evidence>
<evidence type="ECO:0000256" key="9">
    <source>
        <dbReference type="PIRSR" id="PIRSR634016-1"/>
    </source>
</evidence>
<feature type="compositionally biased region" description="Acidic residues" evidence="12">
    <location>
        <begin position="15"/>
        <end position="25"/>
    </location>
</feature>
<comment type="cofactor">
    <cofactor evidence="10">
        <name>Zn(2+)</name>
        <dbReference type="ChEBI" id="CHEBI:29105"/>
    </cofactor>
    <text evidence="10">Binds 1 zinc ion per subunit.</text>
</comment>
<dbReference type="CDD" id="cd09601">
    <property type="entry name" value="M1_APN-Q_like"/>
    <property type="match status" value="1"/>
</dbReference>
<dbReference type="Gene3D" id="2.60.40.1730">
    <property type="entry name" value="tricorn interacting facor f3 domain"/>
    <property type="match status" value="1"/>
</dbReference>
<dbReference type="InterPro" id="IPR050344">
    <property type="entry name" value="Peptidase_M1_aminopeptidases"/>
</dbReference>
<dbReference type="Gene3D" id="2.60.40.1910">
    <property type="match status" value="1"/>
</dbReference>
<feature type="region of interest" description="Disordered" evidence="12">
    <location>
        <begin position="189"/>
        <end position="240"/>
    </location>
</feature>
<keyword evidence="7 10" id="KW-0862">Zinc</keyword>
<dbReference type="GO" id="GO:0016020">
    <property type="term" value="C:membrane"/>
    <property type="evidence" value="ECO:0007669"/>
    <property type="project" value="TreeGrafter"/>
</dbReference>
<proteinExistence type="inferred from homology"/>
<keyword evidence="17" id="KW-1185">Reference proteome</keyword>
<dbReference type="InterPro" id="IPR027268">
    <property type="entry name" value="Peptidase_M4/M1_CTD_sf"/>
</dbReference>
<keyword evidence="8" id="KW-0482">Metalloprotease</keyword>
<dbReference type="FunFam" id="2.60.40.1730:FF:000002">
    <property type="entry name" value="Aminopeptidase"/>
    <property type="match status" value="1"/>
</dbReference>
<dbReference type="PANTHER" id="PTHR11533">
    <property type="entry name" value="PROTEASE M1 ZINC METALLOPROTEASE"/>
    <property type="match status" value="1"/>
</dbReference>
<dbReference type="PANTHER" id="PTHR11533:SF171">
    <property type="entry name" value="AMINOPEPTIDASE"/>
    <property type="match status" value="1"/>
</dbReference>
<feature type="region of interest" description="Disordered" evidence="12">
    <location>
        <begin position="334"/>
        <end position="355"/>
    </location>
</feature>
<dbReference type="Pfam" id="PF11838">
    <property type="entry name" value="ERAP1_C"/>
    <property type="match status" value="2"/>
</dbReference>
<dbReference type="InterPro" id="IPR034016">
    <property type="entry name" value="M1_APN-typ"/>
</dbReference>
<feature type="site" description="Transition state stabilizer" evidence="11">
    <location>
        <position position="1385"/>
    </location>
</feature>
<dbReference type="GO" id="GO:0070006">
    <property type="term" value="F:metalloaminopeptidase activity"/>
    <property type="evidence" value="ECO:0007669"/>
    <property type="project" value="TreeGrafter"/>
</dbReference>
<dbReference type="GO" id="GO:0006508">
    <property type="term" value="P:proteolysis"/>
    <property type="evidence" value="ECO:0007669"/>
    <property type="project" value="UniProtKB-KW"/>
</dbReference>
<comment type="similarity">
    <text evidence="2">Belongs to the TCP11 family.</text>
</comment>
<dbReference type="GO" id="GO:0043171">
    <property type="term" value="P:peptide catabolic process"/>
    <property type="evidence" value="ECO:0007669"/>
    <property type="project" value="TreeGrafter"/>
</dbReference>
<evidence type="ECO:0000256" key="7">
    <source>
        <dbReference type="ARBA" id="ARBA00022833"/>
    </source>
</evidence>
<feature type="active site" description="Proton acceptor" evidence="9">
    <location>
        <position position="1300"/>
    </location>
</feature>
<feature type="binding site" evidence="10">
    <location>
        <position position="1303"/>
    </location>
    <ligand>
        <name>Zn(2+)</name>
        <dbReference type="ChEBI" id="CHEBI:29105"/>
        <note>catalytic</note>
    </ligand>
</feature>
<evidence type="ECO:0000313" key="16">
    <source>
        <dbReference type="EMBL" id="KAK4041217.1"/>
    </source>
</evidence>